<dbReference type="EMBL" id="VTEV01000007">
    <property type="protein sequence ID" value="TYS65776.1"/>
    <property type="molecule type" value="Genomic_DNA"/>
</dbReference>
<dbReference type="OrthoDB" id="6638171at2"/>
<organism evidence="1 2">
    <name type="scientific">Sutcliffiella horikoshii</name>
    <dbReference type="NCBI Taxonomy" id="79883"/>
    <lineage>
        <taxon>Bacteria</taxon>
        <taxon>Bacillati</taxon>
        <taxon>Bacillota</taxon>
        <taxon>Bacilli</taxon>
        <taxon>Bacillales</taxon>
        <taxon>Bacillaceae</taxon>
        <taxon>Sutcliffiella</taxon>
    </lineage>
</organism>
<protein>
    <submittedName>
        <fullName evidence="1">Short-chain dehydrogenase</fullName>
    </submittedName>
</protein>
<accession>A0A5D4SV98</accession>
<reference evidence="1 2" key="1">
    <citation type="submission" date="2019-08" db="EMBL/GenBank/DDBJ databases">
        <title>Bacillus genomes from the desert of Cuatro Cienegas, Coahuila.</title>
        <authorList>
            <person name="Olmedo-Alvarez G."/>
        </authorList>
    </citation>
    <scope>NUCLEOTIDE SEQUENCE [LARGE SCALE GENOMIC DNA]</scope>
    <source>
        <strain evidence="1 2">CH28_1T</strain>
    </source>
</reference>
<sequence length="88" mass="10410">MPFHEFGIIHDFNIRKDYSYYSPEEYSCISVDDDLIQNFSESKRKMVSYFHLYERLGFGLAYYGVSIIPPESLSLFYEVIVSFPSLKE</sequence>
<dbReference type="AlphaFoldDB" id="A0A5D4SV98"/>
<gene>
    <name evidence="1" type="ORF">FZC76_18015</name>
</gene>
<proteinExistence type="predicted"/>
<evidence type="ECO:0000313" key="1">
    <source>
        <dbReference type="EMBL" id="TYS65776.1"/>
    </source>
</evidence>
<name>A0A5D4SV98_9BACI</name>
<comment type="caution">
    <text evidence="1">The sequence shown here is derived from an EMBL/GenBank/DDBJ whole genome shotgun (WGS) entry which is preliminary data.</text>
</comment>
<dbReference type="RefSeq" id="WP_148989545.1">
    <property type="nucleotide sequence ID" value="NZ_VTEV01000007.1"/>
</dbReference>
<evidence type="ECO:0000313" key="2">
    <source>
        <dbReference type="Proteomes" id="UP000322524"/>
    </source>
</evidence>
<dbReference type="Proteomes" id="UP000322524">
    <property type="component" value="Unassembled WGS sequence"/>
</dbReference>